<dbReference type="Pfam" id="PF25790">
    <property type="entry name" value="BCD1"/>
    <property type="match status" value="1"/>
</dbReference>
<evidence type="ECO:0000256" key="9">
    <source>
        <dbReference type="ARBA" id="ARBA00049654"/>
    </source>
</evidence>
<dbReference type="InterPro" id="IPR051639">
    <property type="entry name" value="BCD1"/>
</dbReference>
<name>A0A2P2JGR8_RHIMU</name>
<dbReference type="GO" id="GO:0005634">
    <property type="term" value="C:nucleus"/>
    <property type="evidence" value="ECO:0007669"/>
    <property type="project" value="TreeGrafter"/>
</dbReference>
<sequence length="215" mass="25208">MEQKQHHQDTNTNSKTQQQHIVCGECGANPSKYKCPACSLRSCSLPCVKAHKQRTGCTGKRDQTHFVPLSNFDDHLLFSDYNLLEEMKRVAESARRMRAQFRVHPYPKFPPHLRSLVHAASNRRTKLLLLPIGMSRRDNNQTRYNHRKKFISWTIEWRFHSTDVVLLDHGVHEDTNLFSVIEKHLKPGPWNHPLRQFCKENLDSLKFFICKNPKV</sequence>
<dbReference type="GO" id="GO:0000463">
    <property type="term" value="P:maturation of LSU-rRNA from tricistronic rRNA transcript (SSU-rRNA, 5.8S rRNA, LSU-rRNA)"/>
    <property type="evidence" value="ECO:0007669"/>
    <property type="project" value="TreeGrafter"/>
</dbReference>
<dbReference type="GO" id="GO:0070761">
    <property type="term" value="C:pre-snoRNP complex"/>
    <property type="evidence" value="ECO:0007669"/>
    <property type="project" value="TreeGrafter"/>
</dbReference>
<keyword evidence="4" id="KW-0479">Metal-binding</keyword>
<evidence type="ECO:0000256" key="1">
    <source>
        <dbReference type="ARBA" id="ARBA00022499"/>
    </source>
</evidence>
<evidence type="ECO:0000313" key="15">
    <source>
        <dbReference type="EMBL" id="MBW92677.1"/>
    </source>
</evidence>
<evidence type="ECO:0000256" key="4">
    <source>
        <dbReference type="ARBA" id="ARBA00022723"/>
    </source>
</evidence>
<evidence type="ECO:0000256" key="6">
    <source>
        <dbReference type="ARBA" id="ARBA00022833"/>
    </source>
</evidence>
<reference evidence="15" key="1">
    <citation type="submission" date="2018-02" db="EMBL/GenBank/DDBJ databases">
        <title>Rhizophora mucronata_Transcriptome.</title>
        <authorList>
            <person name="Meera S.P."/>
            <person name="Sreeshan A."/>
            <person name="Augustine A."/>
        </authorList>
    </citation>
    <scope>NUCLEOTIDE SEQUENCE</scope>
    <source>
        <tissue evidence="15">Leaf</tissue>
    </source>
</reference>
<dbReference type="FunFam" id="3.30.60.190:FF:000001">
    <property type="entry name" value="box C/D snoRNA protein 1"/>
    <property type="match status" value="1"/>
</dbReference>
<comment type="similarity">
    <text evidence="9">Belongs to the BCD1 family.</text>
</comment>
<dbReference type="SUPFAM" id="SSF144232">
    <property type="entry name" value="HIT/MYND zinc finger-like"/>
    <property type="match status" value="1"/>
</dbReference>
<evidence type="ECO:0000256" key="5">
    <source>
        <dbReference type="ARBA" id="ARBA00022771"/>
    </source>
</evidence>
<keyword evidence="7" id="KW-0832">Ubl conjugation</keyword>
<comment type="subunit">
    <text evidence="10">Interacts with FBL, SNU13, NOP58, NUFIP1, RUVBL1, RUVBL2 and TAF9. Interacts (via HIT-type zinc finger) with the RUVBL1/RUVBL2 complex in the presence of ADP.</text>
</comment>
<dbReference type="GO" id="GO:0008270">
    <property type="term" value="F:zinc ion binding"/>
    <property type="evidence" value="ECO:0007669"/>
    <property type="project" value="UniProtKB-UniRule"/>
</dbReference>
<evidence type="ECO:0000256" key="11">
    <source>
        <dbReference type="ARBA" id="ARBA00068630"/>
    </source>
</evidence>
<keyword evidence="1" id="KW-1017">Isopeptide bond</keyword>
<dbReference type="Gene3D" id="3.30.60.190">
    <property type="match status" value="1"/>
</dbReference>
<dbReference type="InterPro" id="IPR057721">
    <property type="entry name" value="BCD1_alpha/beta"/>
</dbReference>
<protein>
    <recommendedName>
        <fullName evidence="11">Box C/D snoRNA protein 1</fullName>
    </recommendedName>
    <alternativeName>
        <fullName evidence="12">Zinc finger HIT domain-containing protein 6</fullName>
    </alternativeName>
</protein>
<keyword evidence="6" id="KW-0862">Zinc</keyword>
<keyword evidence="2" id="KW-0690">Ribosome biogenesis</keyword>
<feature type="domain" description="HIT-type" evidence="14">
    <location>
        <begin position="23"/>
        <end position="57"/>
    </location>
</feature>
<proteinExistence type="inferred from homology"/>
<dbReference type="GO" id="GO:0000492">
    <property type="term" value="P:box C/D snoRNP assembly"/>
    <property type="evidence" value="ECO:0007669"/>
    <property type="project" value="TreeGrafter"/>
</dbReference>
<dbReference type="PANTHER" id="PTHR13483">
    <property type="entry name" value="BOX C_D SNORNA PROTEIN 1-RELATED"/>
    <property type="match status" value="1"/>
</dbReference>
<keyword evidence="5 13" id="KW-0863">Zinc-finger</keyword>
<evidence type="ECO:0000256" key="2">
    <source>
        <dbReference type="ARBA" id="ARBA00022517"/>
    </source>
</evidence>
<evidence type="ECO:0000256" key="13">
    <source>
        <dbReference type="PROSITE-ProRule" id="PRU00453"/>
    </source>
</evidence>
<evidence type="ECO:0000256" key="7">
    <source>
        <dbReference type="ARBA" id="ARBA00022843"/>
    </source>
</evidence>
<dbReference type="Pfam" id="PF04438">
    <property type="entry name" value="zf-HIT"/>
    <property type="match status" value="1"/>
</dbReference>
<dbReference type="PROSITE" id="PS51083">
    <property type="entry name" value="ZF_HIT"/>
    <property type="match status" value="1"/>
</dbReference>
<evidence type="ECO:0000256" key="8">
    <source>
        <dbReference type="ARBA" id="ARBA00049598"/>
    </source>
</evidence>
<evidence type="ECO:0000256" key="10">
    <source>
        <dbReference type="ARBA" id="ARBA00061949"/>
    </source>
</evidence>
<dbReference type="InterPro" id="IPR007529">
    <property type="entry name" value="Znf_HIT"/>
</dbReference>
<evidence type="ECO:0000259" key="14">
    <source>
        <dbReference type="PROSITE" id="PS51083"/>
    </source>
</evidence>
<dbReference type="AlphaFoldDB" id="A0A2P2JGR8"/>
<organism evidence="15">
    <name type="scientific">Rhizophora mucronata</name>
    <name type="common">Asiatic mangrove</name>
    <dbReference type="NCBI Taxonomy" id="61149"/>
    <lineage>
        <taxon>Eukaryota</taxon>
        <taxon>Viridiplantae</taxon>
        <taxon>Streptophyta</taxon>
        <taxon>Embryophyta</taxon>
        <taxon>Tracheophyta</taxon>
        <taxon>Spermatophyta</taxon>
        <taxon>Magnoliopsida</taxon>
        <taxon>eudicotyledons</taxon>
        <taxon>Gunneridae</taxon>
        <taxon>Pentapetalae</taxon>
        <taxon>rosids</taxon>
        <taxon>fabids</taxon>
        <taxon>Malpighiales</taxon>
        <taxon>Rhizophoraceae</taxon>
        <taxon>Rhizophora</taxon>
    </lineage>
</organism>
<evidence type="ECO:0000256" key="12">
    <source>
        <dbReference type="ARBA" id="ARBA00077531"/>
    </source>
</evidence>
<dbReference type="GO" id="GO:0048254">
    <property type="term" value="P:snoRNA localization"/>
    <property type="evidence" value="ECO:0007669"/>
    <property type="project" value="TreeGrafter"/>
</dbReference>
<evidence type="ECO:0000256" key="3">
    <source>
        <dbReference type="ARBA" id="ARBA00022553"/>
    </source>
</evidence>
<keyword evidence="3" id="KW-0597">Phosphoprotein</keyword>
<dbReference type="CDD" id="cd23023">
    <property type="entry name" value="zf-HIT_BCD1"/>
    <property type="match status" value="1"/>
</dbReference>
<dbReference type="EMBL" id="GGEC01012194">
    <property type="protein sequence ID" value="MBW92677.1"/>
    <property type="molecule type" value="Transcribed_RNA"/>
</dbReference>
<accession>A0A2P2JGR8</accession>
<comment type="function">
    <text evidence="8">Required for box C/D snoRNAs accumulation involved in snoRNA processing, snoRNA transport to the nucleolus and ribosome biogenesis.</text>
</comment>
<dbReference type="PANTHER" id="PTHR13483:SF3">
    <property type="entry name" value="BOX C_D SNORNA PROTEIN 1"/>
    <property type="match status" value="1"/>
</dbReference>